<evidence type="ECO:0000313" key="1">
    <source>
        <dbReference type="EMBL" id="PTB22040.1"/>
    </source>
</evidence>
<proteinExistence type="predicted"/>
<name>A0A2T3XZU3_9BURK</name>
<dbReference type="EMBL" id="PYUC01000002">
    <property type="protein sequence ID" value="PTB22040.1"/>
    <property type="molecule type" value="Genomic_DNA"/>
</dbReference>
<dbReference type="AlphaFoldDB" id="A0A2T3XZU3"/>
<comment type="caution">
    <text evidence="1">The sequence shown here is derived from an EMBL/GenBank/DDBJ whole genome shotgun (WGS) entry which is preliminary data.</text>
</comment>
<accession>A0A2T3XZU3</accession>
<dbReference type="RefSeq" id="WP_107149595.1">
    <property type="nucleotide sequence ID" value="NZ_PYUC01000002.1"/>
</dbReference>
<sequence>MNTCAVDHEVWELLPEETALRQWIMTWYHFALSEGYVEPEYELDNATAERLEGYFQVGLSPGEGADVIFGKLH</sequence>
<dbReference type="Proteomes" id="UP000240638">
    <property type="component" value="Unassembled WGS sequence"/>
</dbReference>
<gene>
    <name evidence="1" type="ORF">C9I57_05375</name>
</gene>
<evidence type="ECO:0000313" key="2">
    <source>
        <dbReference type="Proteomes" id="UP000240638"/>
    </source>
</evidence>
<organism evidence="1 2">
    <name type="scientific">Trinickia symbiotica</name>
    <dbReference type="NCBI Taxonomy" id="863227"/>
    <lineage>
        <taxon>Bacteria</taxon>
        <taxon>Pseudomonadati</taxon>
        <taxon>Pseudomonadota</taxon>
        <taxon>Betaproteobacteria</taxon>
        <taxon>Burkholderiales</taxon>
        <taxon>Burkholderiaceae</taxon>
        <taxon>Trinickia</taxon>
    </lineage>
</organism>
<reference evidence="1 2" key="1">
    <citation type="submission" date="2018-03" db="EMBL/GenBank/DDBJ databases">
        <title>Whole genome analyses suggest that Burkholderia sensu lato contains two further novel genera in the rhizoxinica-symbiotica group Mycetohabitans gen. nov., and Trinickia gen. nov.: implications for the evolution of diazotrophy and nodulation in the Burkholderiaceae.</title>
        <authorList>
            <person name="Estrada De Los Santos P."/>
            <person name="Palmer M."/>
            <person name="Chavez-Ramirez B."/>
            <person name="Steenkamp E.T."/>
            <person name="Hirsch A.M."/>
            <person name="Manyaka P."/>
            <person name="Maluk M."/>
            <person name="Lafos M."/>
            <person name="Crook M."/>
            <person name="Gross E."/>
            <person name="Simon M.F."/>
            <person name="Bueno Dos Reis Junior F."/>
            <person name="Poole P.S."/>
            <person name="Venter S.N."/>
            <person name="James E.K."/>
        </authorList>
    </citation>
    <scope>NUCLEOTIDE SEQUENCE [LARGE SCALE GENOMIC DNA]</scope>
    <source>
        <strain evidence="1 2">JPY-366</strain>
    </source>
</reference>
<protein>
    <submittedName>
        <fullName evidence="1">Uncharacterized protein</fullName>
    </submittedName>
</protein>